<dbReference type="AlphaFoldDB" id="A0A1R4I834"/>
<dbReference type="GO" id="GO:0010498">
    <property type="term" value="P:proteasomal protein catabolic process"/>
    <property type="evidence" value="ECO:0007669"/>
    <property type="project" value="InterPro"/>
</dbReference>
<dbReference type="InterPro" id="IPR003593">
    <property type="entry name" value="AAA+_ATPase"/>
</dbReference>
<evidence type="ECO:0000256" key="2">
    <source>
        <dbReference type="ARBA" id="ARBA00022840"/>
    </source>
</evidence>
<dbReference type="InterPro" id="IPR032501">
    <property type="entry name" value="Prot_ATP_ID_OB_2nd"/>
</dbReference>
<dbReference type="Pfam" id="PF16450">
    <property type="entry name" value="Prot_ATP_ID_OB_C"/>
    <property type="match status" value="1"/>
</dbReference>
<dbReference type="Gene3D" id="1.10.8.60">
    <property type="match status" value="1"/>
</dbReference>
<feature type="domain" description="AAA+ ATPase" evidence="7">
    <location>
        <begin position="275"/>
        <end position="424"/>
    </location>
</feature>
<evidence type="ECO:0000256" key="5">
    <source>
        <dbReference type="RuleBase" id="RU003651"/>
    </source>
</evidence>
<dbReference type="GO" id="GO:0019941">
    <property type="term" value="P:modification-dependent protein catabolic process"/>
    <property type="evidence" value="ECO:0007669"/>
    <property type="project" value="InterPro"/>
</dbReference>
<keyword evidence="2 4" id="KW-0067">ATP-binding</keyword>
<dbReference type="InterPro" id="IPR050168">
    <property type="entry name" value="AAA_ATPase_domain"/>
</dbReference>
<dbReference type="NCBIfam" id="TIGR03689">
    <property type="entry name" value="pup_AAA"/>
    <property type="match status" value="1"/>
</dbReference>
<proteinExistence type="inferred from homology"/>
<dbReference type="EMBL" id="FUKP01000006">
    <property type="protein sequence ID" value="SJN16031.1"/>
    <property type="molecule type" value="Genomic_DNA"/>
</dbReference>
<dbReference type="Pfam" id="PF17758">
    <property type="entry name" value="Prot_ATP_ID_OB_N"/>
    <property type="match status" value="1"/>
</dbReference>
<dbReference type="InterPro" id="IPR003959">
    <property type="entry name" value="ATPase_AAA_core"/>
</dbReference>
<gene>
    <name evidence="4" type="primary">arc</name>
    <name evidence="8" type="ORF">FM125_00640</name>
</gene>
<dbReference type="InterPro" id="IPR022482">
    <property type="entry name" value="Proteasome_ATPase"/>
</dbReference>
<reference evidence="8 9" key="1">
    <citation type="submission" date="2017-02" db="EMBL/GenBank/DDBJ databases">
        <authorList>
            <person name="Peterson S.W."/>
        </authorList>
    </citation>
    <scope>NUCLEOTIDE SEQUENCE [LARGE SCALE GENOMIC DNA]</scope>
    <source>
        <strain evidence="8 9">2B3F</strain>
    </source>
</reference>
<evidence type="ECO:0000256" key="3">
    <source>
        <dbReference type="ARBA" id="ARBA00023054"/>
    </source>
</evidence>
<name>A0A1R4I834_9MICC</name>
<dbReference type="PANTHER" id="PTHR23077:SF144">
    <property type="entry name" value="PROTEASOME-ASSOCIATED ATPASE"/>
    <property type="match status" value="1"/>
</dbReference>
<dbReference type="Pfam" id="PF00004">
    <property type="entry name" value="AAA"/>
    <property type="match status" value="1"/>
</dbReference>
<dbReference type="GO" id="GO:0016887">
    <property type="term" value="F:ATP hydrolysis activity"/>
    <property type="evidence" value="ECO:0007669"/>
    <property type="project" value="UniProtKB-UniRule"/>
</dbReference>
<feature type="region of interest" description="Disordered" evidence="6">
    <location>
        <begin position="38"/>
        <end position="61"/>
    </location>
</feature>
<dbReference type="HAMAP" id="MF_02112">
    <property type="entry name" value="ARC_ATPase"/>
    <property type="match status" value="1"/>
</dbReference>
<dbReference type="InterPro" id="IPR012340">
    <property type="entry name" value="NA-bd_OB-fold"/>
</dbReference>
<evidence type="ECO:0000313" key="9">
    <source>
        <dbReference type="Proteomes" id="UP000196230"/>
    </source>
</evidence>
<comment type="subunit">
    <text evidence="4">Homohexamer. Assembles into a hexameric ring structure.</text>
</comment>
<dbReference type="FunFam" id="3.40.50.300:FF:001025">
    <property type="entry name" value="ATPase family, AAA domain-containing 2B"/>
    <property type="match status" value="1"/>
</dbReference>
<keyword evidence="3" id="KW-0175">Coiled coil</keyword>
<dbReference type="SUPFAM" id="SSF52540">
    <property type="entry name" value="P-loop containing nucleoside triphosphate hydrolases"/>
    <property type="match status" value="1"/>
</dbReference>
<evidence type="ECO:0000259" key="7">
    <source>
        <dbReference type="SMART" id="SM00382"/>
    </source>
</evidence>
<dbReference type="RefSeq" id="WP_087133323.1">
    <property type="nucleotide sequence ID" value="NZ_FUKP01000006.1"/>
</dbReference>
<protein>
    <recommendedName>
        <fullName evidence="4">AAA ATPase forming ring-shaped complexes</fullName>
        <shortName evidence="4">ARC</shortName>
    </recommendedName>
</protein>
<comment type="similarity">
    <text evidence="4 5">Belongs to the AAA ATPase family.</text>
</comment>
<dbReference type="InterPro" id="IPR027417">
    <property type="entry name" value="P-loop_NTPase"/>
</dbReference>
<dbReference type="Gene3D" id="3.40.50.300">
    <property type="entry name" value="P-loop containing nucleotide triphosphate hydrolases"/>
    <property type="match status" value="1"/>
</dbReference>
<dbReference type="InterPro" id="IPR041626">
    <property type="entry name" value="Prot_ATP_ID_OB_N"/>
</dbReference>
<keyword evidence="1 4" id="KW-0547">Nucleotide-binding</keyword>
<dbReference type="SMART" id="SM00382">
    <property type="entry name" value="AAA"/>
    <property type="match status" value="1"/>
</dbReference>
<dbReference type="GO" id="GO:0000502">
    <property type="term" value="C:proteasome complex"/>
    <property type="evidence" value="ECO:0007669"/>
    <property type="project" value="UniProtKB-KW"/>
</dbReference>
<dbReference type="PROSITE" id="PS00674">
    <property type="entry name" value="AAA"/>
    <property type="match status" value="1"/>
</dbReference>
<dbReference type="Gene3D" id="2.40.50.140">
    <property type="entry name" value="Nucleic acid-binding proteins"/>
    <property type="match status" value="2"/>
</dbReference>
<dbReference type="PANTHER" id="PTHR23077">
    <property type="entry name" value="AAA-FAMILY ATPASE"/>
    <property type="match status" value="1"/>
</dbReference>
<evidence type="ECO:0000256" key="6">
    <source>
        <dbReference type="SAM" id="MobiDB-lite"/>
    </source>
</evidence>
<evidence type="ECO:0000256" key="4">
    <source>
        <dbReference type="HAMAP-Rule" id="MF_02112"/>
    </source>
</evidence>
<sequence length="587" mass="62774">MSQNDPTTGTAEERAAELGRMLADAQGTAERLRLQLESAQRHASKQSELRRAAEAQLQTAGRNNRRMVELLEDTREEITTLKDALEATTRPPFLYALLEQVHLPRQPREGVESAAVVRGGADVVLNGRRMRVAVSPLLDATKLVPGSEVLLDETQSVVGIADSVRAGQILRVKEVLDSGDLVVAGAADEERVVRRSPALAEADLRHGDAVTVDPRQEWALQTVVLSEVEDVLLEQTPDVSFADIGGLGAQIERIREAVEVPFLHPGLYAEHGLRAPKGIMLYGPPGTGKTMLAKAVASSLSARSTAQQPAVFLNIKGPELLNKYVGETERHIRIIFERAREKASAGAPVVVFFDEMESLFRTRGSGVSSDVETTIVPQLLAEIDGVESLGNVIVIGASNREDMIDPAVLRPGRLDVKVRIDRPDRTGAAEIMGKHLTAAIPLHDEEVEDAGSAEQARADLIERTMDALYERSPRTALAELTDAAGGTAVLHLADLVSGAVVADVVDRAKRHAVRDLLAAGEDPAARGVRAVHLLKAVDGVLADQADLLATVSPAEWARTSGWRGPHLTGLTMLTGSSSGGVAREAGA</sequence>
<feature type="binding site" evidence="4">
    <location>
        <begin position="286"/>
        <end position="291"/>
    </location>
    <ligand>
        <name>ATP</name>
        <dbReference type="ChEBI" id="CHEBI:30616"/>
    </ligand>
</feature>
<dbReference type="GO" id="GO:0005524">
    <property type="term" value="F:ATP binding"/>
    <property type="evidence" value="ECO:0007669"/>
    <property type="project" value="UniProtKB-UniRule"/>
</dbReference>
<dbReference type="Proteomes" id="UP000196230">
    <property type="component" value="Unassembled WGS sequence"/>
</dbReference>
<organism evidence="8 9">
    <name type="scientific">Micrococcus lylae</name>
    <dbReference type="NCBI Taxonomy" id="1273"/>
    <lineage>
        <taxon>Bacteria</taxon>
        <taxon>Bacillati</taxon>
        <taxon>Actinomycetota</taxon>
        <taxon>Actinomycetes</taxon>
        <taxon>Micrococcales</taxon>
        <taxon>Micrococcaceae</taxon>
        <taxon>Micrococcus</taxon>
    </lineage>
</organism>
<accession>A0A1R4I834</accession>
<keyword evidence="8" id="KW-0647">Proteasome</keyword>
<evidence type="ECO:0000313" key="8">
    <source>
        <dbReference type="EMBL" id="SJN16031.1"/>
    </source>
</evidence>
<dbReference type="InterPro" id="IPR003960">
    <property type="entry name" value="ATPase_AAA_CS"/>
</dbReference>
<evidence type="ECO:0000256" key="1">
    <source>
        <dbReference type="ARBA" id="ARBA00022741"/>
    </source>
</evidence>